<organism evidence="1 2">
    <name type="scientific">Durusdinium trenchii</name>
    <dbReference type="NCBI Taxonomy" id="1381693"/>
    <lineage>
        <taxon>Eukaryota</taxon>
        <taxon>Sar</taxon>
        <taxon>Alveolata</taxon>
        <taxon>Dinophyceae</taxon>
        <taxon>Suessiales</taxon>
        <taxon>Symbiodiniaceae</taxon>
        <taxon>Durusdinium</taxon>
    </lineage>
</organism>
<comment type="caution">
    <text evidence="1">The sequence shown here is derived from an EMBL/GenBank/DDBJ whole genome shotgun (WGS) entry which is preliminary data.</text>
</comment>
<dbReference type="Proteomes" id="UP001642484">
    <property type="component" value="Unassembled WGS sequence"/>
</dbReference>
<evidence type="ECO:0000313" key="1">
    <source>
        <dbReference type="EMBL" id="CAK9106556.1"/>
    </source>
</evidence>
<gene>
    <name evidence="1" type="ORF">CCMP2556_LOCUS49795</name>
</gene>
<accession>A0ABP0S2K2</accession>
<keyword evidence="2" id="KW-1185">Reference proteome</keyword>
<sequence length="400" mass="43746">MFAVCFYFYFLSSGSPYLAQESRVLVVCDFCKHFHPPLAMKAAVSATFRALLVAFLWAPCSALRSDKFTIRDFENETVEGLNPPSRLGHHVSRIASRTVQSGLRNAKPTNALKGFQFRGKPGGALNGFAKPPGYAFRGFGPNQFGGGGLARGLGSGFGHGQFGGMTNQFGRMPGMPGGAKRFASGNAQVLTKNVHTLGFQNLNSLTGNMQQQIVNAVTRAAELPTSEIAQSIRSSAWHIWQGALHNDVHVLVTRSEVGIGRAAKDFVGRFKIQKGGKDLYVTILKRSEFAPPFKVNVNYGVGQSDRVLLRSFGQGLRYVRNIFQRDSLVYMRKLVGEAVGSGLSESGMAKQLESAIQQKWGRGWNIVVSKTEMQVAANVNDIMAKFKVNDIFVTILRQMV</sequence>
<dbReference type="EMBL" id="CAXAMN010026905">
    <property type="protein sequence ID" value="CAK9106556.1"/>
    <property type="molecule type" value="Genomic_DNA"/>
</dbReference>
<name>A0ABP0S2K2_9DINO</name>
<evidence type="ECO:0000313" key="2">
    <source>
        <dbReference type="Proteomes" id="UP001642484"/>
    </source>
</evidence>
<protein>
    <submittedName>
        <fullName evidence="1">Uncharacterized protein</fullName>
    </submittedName>
</protein>
<proteinExistence type="predicted"/>
<reference evidence="1 2" key="1">
    <citation type="submission" date="2024-02" db="EMBL/GenBank/DDBJ databases">
        <authorList>
            <person name="Chen Y."/>
            <person name="Shah S."/>
            <person name="Dougan E. K."/>
            <person name="Thang M."/>
            <person name="Chan C."/>
        </authorList>
    </citation>
    <scope>NUCLEOTIDE SEQUENCE [LARGE SCALE GENOMIC DNA]</scope>
</reference>